<dbReference type="RefSeq" id="WP_070948048.1">
    <property type="nucleotide sequence ID" value="NZ_MLIQ01000042.1"/>
</dbReference>
<protein>
    <submittedName>
        <fullName evidence="1">Uncharacterized protein</fullName>
    </submittedName>
</protein>
<reference evidence="1 2" key="1">
    <citation type="submission" date="2016-10" db="EMBL/GenBank/DDBJ databases">
        <title>Evaluation of Human, Veterinary and Environmental Mycobacterium chelonae Isolates by Core Genome Phylogenomic Analysis, Targeted Gene Comparison, and Anti-microbial Susceptibility Patterns: A Tale of Mistaken Identities.</title>
        <authorList>
            <person name="Fogelson S.B."/>
            <person name="Camus A.C."/>
            <person name="Lorenz W."/>
            <person name="Vasireddy R."/>
            <person name="Vasireddy S."/>
            <person name="Smith T."/>
            <person name="Brown-Elliott B.A."/>
            <person name="Wallace R.J.Jr."/>
            <person name="Hasan N.A."/>
            <person name="Reischl U."/>
            <person name="Sanchez S."/>
        </authorList>
    </citation>
    <scope>NUCLEOTIDE SEQUENCE [LARGE SCALE GENOMIC DNA]</scope>
    <source>
        <strain evidence="1 2">15515</strain>
    </source>
</reference>
<name>A0A1S1LGJ9_MYCCH</name>
<evidence type="ECO:0000313" key="1">
    <source>
        <dbReference type="EMBL" id="OHU47430.1"/>
    </source>
</evidence>
<dbReference type="Proteomes" id="UP000180043">
    <property type="component" value="Unassembled WGS sequence"/>
</dbReference>
<comment type="caution">
    <text evidence="1">The sequence shown here is derived from an EMBL/GenBank/DDBJ whole genome shotgun (WGS) entry which is preliminary data.</text>
</comment>
<gene>
    <name evidence="1" type="ORF">BKG82_26250</name>
</gene>
<sequence>MDPVSAAKCRARGITHVLKRTLVVDLAAGDHIVIPGFLQVYTEDKDGYASFRADAGTKYVVVSNQDNTLTARLVMSEGLDVADGRVVTQAITDKKSTTMKVVPVP</sequence>
<dbReference type="AlphaFoldDB" id="A0A1S1LGJ9"/>
<accession>A0A1S1LGJ9</accession>
<evidence type="ECO:0000313" key="2">
    <source>
        <dbReference type="Proteomes" id="UP000180043"/>
    </source>
</evidence>
<organism evidence="1 2">
    <name type="scientific">Mycobacteroides chelonae</name>
    <name type="common">Mycobacterium chelonae</name>
    <dbReference type="NCBI Taxonomy" id="1774"/>
    <lineage>
        <taxon>Bacteria</taxon>
        <taxon>Bacillati</taxon>
        <taxon>Actinomycetota</taxon>
        <taxon>Actinomycetes</taxon>
        <taxon>Mycobacteriales</taxon>
        <taxon>Mycobacteriaceae</taxon>
        <taxon>Mycobacteroides</taxon>
    </lineage>
</organism>
<proteinExistence type="predicted"/>
<dbReference type="EMBL" id="MLIQ01000042">
    <property type="protein sequence ID" value="OHU47430.1"/>
    <property type="molecule type" value="Genomic_DNA"/>
</dbReference>